<evidence type="ECO:0000256" key="1">
    <source>
        <dbReference type="SAM" id="Phobius"/>
    </source>
</evidence>
<reference evidence="3 4" key="2">
    <citation type="submission" date="2018-11" db="EMBL/GenBank/DDBJ databases">
        <authorList>
            <consortium name="Pathogen Informatics"/>
        </authorList>
    </citation>
    <scope>NUCLEOTIDE SEQUENCE [LARGE SCALE GENOMIC DNA]</scope>
</reference>
<keyword evidence="2" id="KW-0732">Signal</keyword>
<evidence type="ECO:0000313" key="4">
    <source>
        <dbReference type="Proteomes" id="UP000276776"/>
    </source>
</evidence>
<name>A0A0N5CTS8_THECL</name>
<dbReference type="WBParaSite" id="TCLT_0000363901-mRNA-1">
    <property type="protein sequence ID" value="TCLT_0000363901-mRNA-1"/>
    <property type="gene ID" value="TCLT_0000363901"/>
</dbReference>
<keyword evidence="1" id="KW-0812">Transmembrane</keyword>
<accession>A0A0N5CTS8</accession>
<feature type="transmembrane region" description="Helical" evidence="1">
    <location>
        <begin position="31"/>
        <end position="48"/>
    </location>
</feature>
<proteinExistence type="predicted"/>
<dbReference type="AlphaFoldDB" id="A0A0N5CTS8"/>
<evidence type="ECO:0000256" key="2">
    <source>
        <dbReference type="SAM" id="SignalP"/>
    </source>
</evidence>
<keyword evidence="1" id="KW-1133">Transmembrane helix</keyword>
<sequence length="76" mass="8348">MAIVSVVMAILLFLVSSSFKGYGDVNAVGDYVPSALFIAVAILAVVAVKTRKPIMAWPFLIAIVFIRVYFLYSLNY</sequence>
<feature type="signal peptide" evidence="2">
    <location>
        <begin position="1"/>
        <end position="17"/>
    </location>
</feature>
<organism evidence="5">
    <name type="scientific">Thelazia callipaeda</name>
    <name type="common">Oriental eyeworm</name>
    <name type="synonym">Parasitic nematode</name>
    <dbReference type="NCBI Taxonomy" id="103827"/>
    <lineage>
        <taxon>Eukaryota</taxon>
        <taxon>Metazoa</taxon>
        <taxon>Ecdysozoa</taxon>
        <taxon>Nematoda</taxon>
        <taxon>Chromadorea</taxon>
        <taxon>Rhabditida</taxon>
        <taxon>Spirurina</taxon>
        <taxon>Spiruromorpha</taxon>
        <taxon>Thelazioidea</taxon>
        <taxon>Thelaziidae</taxon>
        <taxon>Thelazia</taxon>
    </lineage>
</organism>
<evidence type="ECO:0000313" key="5">
    <source>
        <dbReference type="WBParaSite" id="TCLT_0000363901-mRNA-1"/>
    </source>
</evidence>
<evidence type="ECO:0000313" key="3">
    <source>
        <dbReference type="EMBL" id="VDN00268.1"/>
    </source>
</evidence>
<dbReference type="Proteomes" id="UP000276776">
    <property type="component" value="Unassembled WGS sequence"/>
</dbReference>
<feature type="transmembrane region" description="Helical" evidence="1">
    <location>
        <begin position="55"/>
        <end position="72"/>
    </location>
</feature>
<protein>
    <submittedName>
        <fullName evidence="5">Branched-chain amino acid transport family protein</fullName>
    </submittedName>
</protein>
<feature type="chain" id="PRO_5043126358" evidence="2">
    <location>
        <begin position="18"/>
        <end position="76"/>
    </location>
</feature>
<keyword evidence="4" id="KW-1185">Reference proteome</keyword>
<keyword evidence="1" id="KW-0472">Membrane</keyword>
<dbReference type="EMBL" id="UYYF01002038">
    <property type="protein sequence ID" value="VDN00268.1"/>
    <property type="molecule type" value="Genomic_DNA"/>
</dbReference>
<gene>
    <name evidence="3" type="ORF">TCLT_LOCUS3629</name>
</gene>
<reference evidence="5" key="1">
    <citation type="submission" date="2017-02" db="UniProtKB">
        <authorList>
            <consortium name="WormBaseParasite"/>
        </authorList>
    </citation>
    <scope>IDENTIFICATION</scope>
</reference>